<proteinExistence type="predicted"/>
<dbReference type="PANTHER" id="PTHR13016:SF0">
    <property type="entry name" value="AMME SYNDROME CANDIDATE GENE 1 PROTEIN"/>
    <property type="match status" value="1"/>
</dbReference>
<reference evidence="2 3" key="1">
    <citation type="submission" date="2016-10" db="EMBL/GenBank/DDBJ databases">
        <authorList>
            <person name="de Groot N.N."/>
        </authorList>
    </citation>
    <scope>NUCLEOTIDE SEQUENCE [LARGE SCALE GENOMIC DNA]</scope>
    <source>
        <strain evidence="2 3">DSM 16981</strain>
    </source>
</reference>
<name>A0A1G9ZCA2_9FIRM</name>
<evidence type="ECO:0000259" key="1">
    <source>
        <dbReference type="PROSITE" id="PS51112"/>
    </source>
</evidence>
<dbReference type="NCBIfam" id="TIGR00296">
    <property type="entry name" value="TIGR00296 family protein"/>
    <property type="match status" value="1"/>
</dbReference>
<dbReference type="SUPFAM" id="SSF53213">
    <property type="entry name" value="LigB-like"/>
    <property type="match status" value="1"/>
</dbReference>
<accession>A0A1G9ZCA2</accession>
<dbReference type="Pfam" id="PF01871">
    <property type="entry name" value="AMMECR1"/>
    <property type="match status" value="1"/>
</dbReference>
<dbReference type="Proteomes" id="UP000199309">
    <property type="component" value="Unassembled WGS sequence"/>
</dbReference>
<dbReference type="InterPro" id="IPR027623">
    <property type="entry name" value="AmmeMemoSam_A"/>
</dbReference>
<protein>
    <submittedName>
        <fullName evidence="2">Uncharacterized protein, PH0010 family/AmmeMemoRadiSam system protein A</fullName>
    </submittedName>
</protein>
<dbReference type="RefSeq" id="WP_091652025.1">
    <property type="nucleotide sequence ID" value="NZ_FNHQ01000029.1"/>
</dbReference>
<dbReference type="AlphaFoldDB" id="A0A1G9ZCA2"/>
<dbReference type="STRING" id="349095.SAMN05660299_02283"/>
<feature type="domain" description="AMMECR1" evidence="1">
    <location>
        <begin position="284"/>
        <end position="453"/>
    </location>
</feature>
<dbReference type="InterPro" id="IPR004183">
    <property type="entry name" value="Xdiol_dOase_suB"/>
</dbReference>
<evidence type="ECO:0000313" key="3">
    <source>
        <dbReference type="Proteomes" id="UP000199309"/>
    </source>
</evidence>
<dbReference type="Gene3D" id="3.40.830.10">
    <property type="entry name" value="LigB-like"/>
    <property type="match status" value="1"/>
</dbReference>
<gene>
    <name evidence="2" type="ORF">SAMN05660299_02283</name>
</gene>
<dbReference type="CDD" id="cd07951">
    <property type="entry name" value="ED_3B_N_AMMECR1"/>
    <property type="match status" value="1"/>
</dbReference>
<dbReference type="Gene3D" id="3.30.700.20">
    <property type="entry name" value="Hypothetical protein ph0010, domain 1"/>
    <property type="match status" value="1"/>
</dbReference>
<sequence>MKSTCIGAALFPHPPIMLPEIGQNELDKIKATVQAVSHASQLIIEQHPETIIIMSPHNYIFSDGAAIFTEPALYGNLGKFGFPELSMSLTTDMTLANEIIYETNKTLPLHQLNQKDWGDRYGYSISIDQGTFVPMYYLQKAGFQGSIILLSPCFYQYNMMTTLGDIVLKAAKKIGRRIAVIASGDLSHRLLPHSPNGYTPQGAVFDNTVMDSLKKQDITLLRAMPDSLIEEAGMCGLPSVYFLFGILRSFQSYMPVYSYEGPFGVGYGVALYLNENRAPQKPSAEKDIRIQLARRSIEYYLSHHAILSTPSSLPEELTEKSGVFVSLKKQGELRGCIGTYLPIQLTEAAEIIHNAVAAAVRDPRFYPVELNELKDITISVDVLGIPEAISSSAQLDPKKYGVIVMSHANTGLLLPNLEGIDTVEQQITIAKQKAHIPAAVRPDLYRFTVTRYE</sequence>
<dbReference type="SUPFAM" id="SSF143447">
    <property type="entry name" value="AMMECR1-like"/>
    <property type="match status" value="1"/>
</dbReference>
<dbReference type="InterPro" id="IPR002733">
    <property type="entry name" value="AMMECR1_domain"/>
</dbReference>
<dbReference type="EMBL" id="FNHQ01000029">
    <property type="protein sequence ID" value="SDN18795.1"/>
    <property type="molecule type" value="Genomic_DNA"/>
</dbReference>
<dbReference type="InterPro" id="IPR027485">
    <property type="entry name" value="AMMECR1_N"/>
</dbReference>
<keyword evidence="3" id="KW-1185">Reference proteome</keyword>
<dbReference type="InterPro" id="IPR023473">
    <property type="entry name" value="AMMECR1"/>
</dbReference>
<dbReference type="NCBIfam" id="TIGR04335">
    <property type="entry name" value="AmmeMemoSam_A"/>
    <property type="match status" value="1"/>
</dbReference>
<evidence type="ECO:0000313" key="2">
    <source>
        <dbReference type="EMBL" id="SDN18795.1"/>
    </source>
</evidence>
<organism evidence="2 3">
    <name type="scientific">Megasphaera paucivorans</name>
    <dbReference type="NCBI Taxonomy" id="349095"/>
    <lineage>
        <taxon>Bacteria</taxon>
        <taxon>Bacillati</taxon>
        <taxon>Bacillota</taxon>
        <taxon>Negativicutes</taxon>
        <taxon>Veillonellales</taxon>
        <taxon>Veillonellaceae</taxon>
        <taxon>Megasphaera</taxon>
    </lineage>
</organism>
<dbReference type="Pfam" id="PF02900">
    <property type="entry name" value="LigB"/>
    <property type="match status" value="1"/>
</dbReference>
<dbReference type="OrthoDB" id="159752at2"/>
<dbReference type="GO" id="GO:0008198">
    <property type="term" value="F:ferrous iron binding"/>
    <property type="evidence" value="ECO:0007669"/>
    <property type="project" value="InterPro"/>
</dbReference>
<dbReference type="GO" id="GO:0016702">
    <property type="term" value="F:oxidoreductase activity, acting on single donors with incorporation of molecular oxygen, incorporation of two atoms of oxygen"/>
    <property type="evidence" value="ECO:0007669"/>
    <property type="project" value="UniProtKB-ARBA"/>
</dbReference>
<dbReference type="PANTHER" id="PTHR13016">
    <property type="entry name" value="AMMECR1 HOMOLOG"/>
    <property type="match status" value="1"/>
</dbReference>
<dbReference type="PROSITE" id="PS51112">
    <property type="entry name" value="AMMECR1"/>
    <property type="match status" value="1"/>
</dbReference>
<dbReference type="InterPro" id="IPR036071">
    <property type="entry name" value="AMMECR1_dom_sf"/>
</dbReference>